<evidence type="ECO:0000313" key="2">
    <source>
        <dbReference type="EMBL" id="OEG17098.1"/>
    </source>
</evidence>
<reference evidence="3" key="1">
    <citation type="submission" date="2016-09" db="EMBL/GenBank/DDBJ databases">
        <authorList>
            <person name="Gulvik C.A."/>
        </authorList>
    </citation>
    <scope>NUCLEOTIDE SEQUENCE [LARGE SCALE GENOMIC DNA]</scope>
    <source>
        <strain evidence="3">LMG 26306</strain>
    </source>
</reference>
<dbReference type="Proteomes" id="UP000094764">
    <property type="component" value="Unassembled WGS sequence"/>
</dbReference>
<dbReference type="PROSITE" id="PS50164">
    <property type="entry name" value="GIY_YIG"/>
    <property type="match status" value="1"/>
</dbReference>
<sequence>MVLSLDLTNLETDIQNMICWLEDKNEIKHICSKGLYLFRKKNTDEILYIGVGGTKTKDIQFRVNQYYTPCNEGSKFFKCKVLEIEGDSVDIKWDIFKREHQKNWENIIQEFQVGVIPLKEYGSKELLYAEALAIGAFKPKLNF</sequence>
<protein>
    <recommendedName>
        <fullName evidence="1">GIY-YIG domain-containing protein</fullName>
    </recommendedName>
</protein>
<proteinExistence type="predicted"/>
<organism evidence="2 3">
    <name type="scientific">Enterococcus quebecensis</name>
    <dbReference type="NCBI Taxonomy" id="903983"/>
    <lineage>
        <taxon>Bacteria</taxon>
        <taxon>Bacillati</taxon>
        <taxon>Bacillota</taxon>
        <taxon>Bacilli</taxon>
        <taxon>Lactobacillales</taxon>
        <taxon>Enterococcaceae</taxon>
        <taxon>Enterococcus</taxon>
    </lineage>
</organism>
<accession>A0A1E5GWK9</accession>
<dbReference type="RefSeq" id="WP_069634420.1">
    <property type="nucleotide sequence ID" value="NZ_JXKZ01000002.1"/>
</dbReference>
<feature type="domain" description="GIY-YIG" evidence="1">
    <location>
        <begin position="31"/>
        <end position="143"/>
    </location>
</feature>
<evidence type="ECO:0000313" key="3">
    <source>
        <dbReference type="Proteomes" id="UP000094764"/>
    </source>
</evidence>
<dbReference type="STRING" id="903983.BCR23_03585"/>
<dbReference type="InterPro" id="IPR000305">
    <property type="entry name" value="GIY-YIG_endonuc"/>
</dbReference>
<keyword evidence="3" id="KW-1185">Reference proteome</keyword>
<comment type="caution">
    <text evidence="2">The sequence shown here is derived from an EMBL/GenBank/DDBJ whole genome shotgun (WGS) entry which is preliminary data.</text>
</comment>
<dbReference type="EMBL" id="MIKB01000012">
    <property type="protein sequence ID" value="OEG17098.1"/>
    <property type="molecule type" value="Genomic_DNA"/>
</dbReference>
<dbReference type="AlphaFoldDB" id="A0A1E5GWK9"/>
<gene>
    <name evidence="2" type="ORF">BCR23_03585</name>
</gene>
<evidence type="ECO:0000259" key="1">
    <source>
        <dbReference type="PROSITE" id="PS50164"/>
    </source>
</evidence>
<name>A0A1E5GWK9_9ENTE</name>